<dbReference type="EMBL" id="JAFKCV010000023">
    <property type="protein sequence ID" value="MBN7827679.1"/>
    <property type="molecule type" value="Genomic_DNA"/>
</dbReference>
<keyword evidence="1" id="KW-0732">Signal</keyword>
<comment type="caution">
    <text evidence="2">The sequence shown here is derived from an EMBL/GenBank/DDBJ whole genome shotgun (WGS) entry which is preliminary data.</text>
</comment>
<dbReference type="AlphaFoldDB" id="A0A939DRZ8"/>
<protein>
    <submittedName>
        <fullName evidence="2">Uncharacterized protein</fullName>
    </submittedName>
</protein>
<sequence length="70" mass="7644">MPLLFCLFYLLLMLVGGNAVAQEPVALVVVVNKQSPIDTLSKKQVIDLYMGRYLSFSSSDPVVKGLVTGR</sequence>
<evidence type="ECO:0000313" key="2">
    <source>
        <dbReference type="EMBL" id="MBN7827679.1"/>
    </source>
</evidence>
<dbReference type="RefSeq" id="WP_206575790.1">
    <property type="nucleotide sequence ID" value="NZ_JAFKCV010000023.1"/>
</dbReference>
<feature type="signal peptide" evidence="1">
    <location>
        <begin position="1"/>
        <end position="21"/>
    </location>
</feature>
<organism evidence="2 3">
    <name type="scientific">Bowmanella dokdonensis</name>
    <dbReference type="NCBI Taxonomy" id="751969"/>
    <lineage>
        <taxon>Bacteria</taxon>
        <taxon>Pseudomonadati</taxon>
        <taxon>Pseudomonadota</taxon>
        <taxon>Gammaproteobacteria</taxon>
        <taxon>Alteromonadales</taxon>
        <taxon>Alteromonadaceae</taxon>
        <taxon>Bowmanella</taxon>
    </lineage>
</organism>
<dbReference type="Proteomes" id="UP000664654">
    <property type="component" value="Unassembled WGS sequence"/>
</dbReference>
<accession>A0A939DRZ8</accession>
<proteinExistence type="predicted"/>
<evidence type="ECO:0000256" key="1">
    <source>
        <dbReference type="SAM" id="SignalP"/>
    </source>
</evidence>
<reference evidence="2" key="1">
    <citation type="submission" date="2021-03" db="EMBL/GenBank/DDBJ databases">
        <title>novel species isolated from a fishpond in China.</title>
        <authorList>
            <person name="Lu H."/>
            <person name="Cai Z."/>
        </authorList>
    </citation>
    <scope>NUCLEOTIDE SEQUENCE</scope>
    <source>
        <strain evidence="2">JCM 30855</strain>
    </source>
</reference>
<feature type="chain" id="PRO_5037818813" evidence="1">
    <location>
        <begin position="22"/>
        <end position="70"/>
    </location>
</feature>
<name>A0A939DRZ8_9ALTE</name>
<evidence type="ECO:0000313" key="3">
    <source>
        <dbReference type="Proteomes" id="UP000664654"/>
    </source>
</evidence>
<gene>
    <name evidence="2" type="ORF">J0A66_20780</name>
</gene>
<keyword evidence="3" id="KW-1185">Reference proteome</keyword>